<dbReference type="Proteomes" id="UP001241472">
    <property type="component" value="Unassembled WGS sequence"/>
</dbReference>
<reference evidence="2 3" key="1">
    <citation type="submission" date="2023-07" db="EMBL/GenBank/DDBJ databases">
        <title>Sorghum-associated microbial communities from plants grown in Nebraska, USA.</title>
        <authorList>
            <person name="Schachtman D."/>
        </authorList>
    </citation>
    <scope>NUCLEOTIDE SEQUENCE [LARGE SCALE GENOMIC DNA]</scope>
    <source>
        <strain evidence="2 3">DS1307</strain>
    </source>
</reference>
<dbReference type="EMBL" id="JAUSRF010000013">
    <property type="protein sequence ID" value="MDP9839041.1"/>
    <property type="molecule type" value="Genomic_DNA"/>
</dbReference>
<name>A0ABT9PX37_9HYPH</name>
<comment type="caution">
    <text evidence="2">The sequence shown here is derived from an EMBL/GenBank/DDBJ whole genome shotgun (WGS) entry which is preliminary data.</text>
</comment>
<proteinExistence type="predicted"/>
<organism evidence="2 3">
    <name type="scientific">Neorhizobium huautlense</name>
    <dbReference type="NCBI Taxonomy" id="67774"/>
    <lineage>
        <taxon>Bacteria</taxon>
        <taxon>Pseudomonadati</taxon>
        <taxon>Pseudomonadota</taxon>
        <taxon>Alphaproteobacteria</taxon>
        <taxon>Hyphomicrobiales</taxon>
        <taxon>Rhizobiaceae</taxon>
        <taxon>Rhizobium/Agrobacterium group</taxon>
        <taxon>Neorhizobium</taxon>
    </lineage>
</organism>
<feature type="chain" id="PRO_5047493192" description="DUF5086 domain-containing protein" evidence="1">
    <location>
        <begin position="23"/>
        <end position="139"/>
    </location>
</feature>
<dbReference type="InterPro" id="IPR044935">
    <property type="entry name" value="DUF5086_sf"/>
</dbReference>
<dbReference type="RefSeq" id="WP_306837499.1">
    <property type="nucleotide sequence ID" value="NZ_JAUSRF010000013.1"/>
</dbReference>
<evidence type="ECO:0000313" key="3">
    <source>
        <dbReference type="Proteomes" id="UP001241472"/>
    </source>
</evidence>
<protein>
    <recommendedName>
        <fullName evidence="4">DUF5086 domain-containing protein</fullName>
    </recommendedName>
</protein>
<sequence>MRLRLVTALALPFLSSAIPAQAQQMQQENVILSVSGKTVRWAVAYKAMPERADDPYVHVIVFEHEKGAEPWRYKQLAFHMAVTPQALEKSRSGRKAKIHNYKDVEIRGAYRRWLEDPTARGDVPVCETDILDCIKRLGR</sequence>
<evidence type="ECO:0000256" key="1">
    <source>
        <dbReference type="SAM" id="SignalP"/>
    </source>
</evidence>
<dbReference type="Pfam" id="PF16985">
    <property type="entry name" value="DUF5086"/>
    <property type="match status" value="1"/>
</dbReference>
<evidence type="ECO:0000313" key="2">
    <source>
        <dbReference type="EMBL" id="MDP9839041.1"/>
    </source>
</evidence>
<gene>
    <name evidence="2" type="ORF">J2T09_003816</name>
</gene>
<keyword evidence="1" id="KW-0732">Signal</keyword>
<dbReference type="InterPro" id="IPR031561">
    <property type="entry name" value="DUF5086"/>
</dbReference>
<keyword evidence="3" id="KW-1185">Reference proteome</keyword>
<feature type="signal peptide" evidence="1">
    <location>
        <begin position="1"/>
        <end position="22"/>
    </location>
</feature>
<evidence type="ECO:0008006" key="4">
    <source>
        <dbReference type="Google" id="ProtNLM"/>
    </source>
</evidence>
<dbReference type="Gene3D" id="3.90.70.190">
    <property type="entry name" value="Domain of unknown function (DUF5086)"/>
    <property type="match status" value="1"/>
</dbReference>
<accession>A0ABT9PX37</accession>